<feature type="region of interest" description="Disordered" evidence="17">
    <location>
        <begin position="1"/>
        <end position="51"/>
    </location>
</feature>
<dbReference type="PROSITE" id="PS00109">
    <property type="entry name" value="PROTEIN_KINASE_TYR"/>
    <property type="match status" value="1"/>
</dbReference>
<comment type="catalytic activity">
    <reaction evidence="12 16">
        <text>L-tyrosyl-[protein] + ATP = O-phospho-L-tyrosyl-[protein] + ADP + H(+)</text>
        <dbReference type="Rhea" id="RHEA:10596"/>
        <dbReference type="Rhea" id="RHEA-COMP:10136"/>
        <dbReference type="Rhea" id="RHEA-COMP:20101"/>
        <dbReference type="ChEBI" id="CHEBI:15378"/>
        <dbReference type="ChEBI" id="CHEBI:30616"/>
        <dbReference type="ChEBI" id="CHEBI:46858"/>
        <dbReference type="ChEBI" id="CHEBI:61978"/>
        <dbReference type="ChEBI" id="CHEBI:456216"/>
        <dbReference type="EC" id="2.7.10.2"/>
    </reaction>
</comment>
<dbReference type="EC" id="2.7.10.2" evidence="16"/>
<dbReference type="Gene3D" id="3.30.505.10">
    <property type="entry name" value="SH2 domain"/>
    <property type="match status" value="1"/>
</dbReference>
<dbReference type="eggNOG" id="KOG0194">
    <property type="taxonomic scope" value="Eukaryota"/>
</dbReference>
<evidence type="ECO:0000256" key="13">
    <source>
        <dbReference type="ARBA" id="ARBA00061333"/>
    </source>
</evidence>
<dbReference type="PROSITE" id="PS50011">
    <property type="entry name" value="PROTEIN_KINASE_DOM"/>
    <property type="match status" value="1"/>
</dbReference>
<comment type="similarity">
    <text evidence="13">Belongs to the protein kinase superfamily. Tyr protein kinase family. Fes/fps subfamily.</text>
</comment>
<dbReference type="PROSITE" id="PS00107">
    <property type="entry name" value="PROTEIN_KINASE_ATP"/>
    <property type="match status" value="1"/>
</dbReference>
<dbReference type="PRINTS" id="PR00109">
    <property type="entry name" value="TYRKINASE"/>
</dbReference>
<dbReference type="InParanoid" id="E3MG93"/>
<evidence type="ECO:0000256" key="16">
    <source>
        <dbReference type="RuleBase" id="RU362096"/>
    </source>
</evidence>
<comment type="subcellular location">
    <subcellularLocation>
        <location evidence="1">Cell membrane</location>
        <topology evidence="1">Peripheral membrane protein</topology>
    </subcellularLocation>
    <subcellularLocation>
        <location evidence="2">Cytoplasm</location>
    </subcellularLocation>
</comment>
<keyword evidence="11 16" id="KW-0829">Tyrosine-protein kinase</keyword>
<keyword evidence="7 16" id="KW-0418">Kinase</keyword>
<evidence type="ECO:0000256" key="4">
    <source>
        <dbReference type="ARBA" id="ARBA00022490"/>
    </source>
</evidence>
<dbReference type="GO" id="GO:0005737">
    <property type="term" value="C:cytoplasm"/>
    <property type="evidence" value="ECO:0007669"/>
    <property type="project" value="UniProtKB-SubCell"/>
</dbReference>
<dbReference type="GO" id="GO:0004715">
    <property type="term" value="F:non-membrane spanning protein tyrosine kinase activity"/>
    <property type="evidence" value="ECO:0007669"/>
    <property type="project" value="UniProtKB-EC"/>
</dbReference>
<organism evidence="21">
    <name type="scientific">Caenorhabditis remanei</name>
    <name type="common">Caenorhabditis vulgaris</name>
    <dbReference type="NCBI Taxonomy" id="31234"/>
    <lineage>
        <taxon>Eukaryota</taxon>
        <taxon>Metazoa</taxon>
        <taxon>Ecdysozoa</taxon>
        <taxon>Nematoda</taxon>
        <taxon>Chromadorea</taxon>
        <taxon>Rhabditida</taxon>
        <taxon>Rhabditina</taxon>
        <taxon>Rhabditomorpha</taxon>
        <taxon>Rhabditoidea</taxon>
        <taxon>Rhabditidae</taxon>
        <taxon>Peloderinae</taxon>
        <taxon>Caenorhabditis</taxon>
    </lineage>
</organism>
<dbReference type="OMA" id="HANHCIH"/>
<evidence type="ECO:0000259" key="19">
    <source>
        <dbReference type="PROSITE" id="PS50011"/>
    </source>
</evidence>
<evidence type="ECO:0000256" key="2">
    <source>
        <dbReference type="ARBA" id="ARBA00004496"/>
    </source>
</evidence>
<dbReference type="InterPro" id="IPR001245">
    <property type="entry name" value="Ser-Thr/Tyr_kinase_cat_dom"/>
</dbReference>
<evidence type="ECO:0000256" key="10">
    <source>
        <dbReference type="ARBA" id="ARBA00023136"/>
    </source>
</evidence>
<dbReference type="Gene3D" id="1.10.510.10">
    <property type="entry name" value="Transferase(Phosphotransferase) domain 1"/>
    <property type="match status" value="1"/>
</dbReference>
<evidence type="ECO:0000256" key="5">
    <source>
        <dbReference type="ARBA" id="ARBA00022679"/>
    </source>
</evidence>
<evidence type="ECO:0000256" key="17">
    <source>
        <dbReference type="SAM" id="MobiDB-lite"/>
    </source>
</evidence>
<dbReference type="Pfam" id="PF07714">
    <property type="entry name" value="PK_Tyr_Ser-Thr"/>
    <property type="match status" value="1"/>
</dbReference>
<keyword evidence="6 15" id="KW-0547">Nucleotide-binding</keyword>
<evidence type="ECO:0000256" key="1">
    <source>
        <dbReference type="ARBA" id="ARBA00004202"/>
    </source>
</evidence>
<dbReference type="FunFam" id="3.30.200.20:FF:000194">
    <property type="entry name" value="protein-tyrosine kinase 2-beta isoform X1"/>
    <property type="match status" value="1"/>
</dbReference>
<keyword evidence="21" id="KW-1185">Reference proteome</keyword>
<protein>
    <recommendedName>
        <fullName evidence="16">Tyrosine-protein kinase</fullName>
        <ecNumber evidence="16">2.7.10.2</ecNumber>
    </recommendedName>
</protein>
<feature type="compositionally biased region" description="Basic and acidic residues" evidence="17">
    <location>
        <begin position="23"/>
        <end position="51"/>
    </location>
</feature>
<dbReference type="InterPro" id="IPR008266">
    <property type="entry name" value="Tyr_kinase_AS"/>
</dbReference>
<dbReference type="PANTHER" id="PTHR24418">
    <property type="entry name" value="TYROSINE-PROTEIN KINASE"/>
    <property type="match status" value="1"/>
</dbReference>
<feature type="region of interest" description="Disordered" evidence="17">
    <location>
        <begin position="130"/>
        <end position="152"/>
    </location>
</feature>
<evidence type="ECO:0000313" key="20">
    <source>
        <dbReference type="EMBL" id="EFP01440.1"/>
    </source>
</evidence>
<dbReference type="GO" id="GO:0005524">
    <property type="term" value="F:ATP binding"/>
    <property type="evidence" value="ECO:0007669"/>
    <property type="project" value="UniProtKB-UniRule"/>
</dbReference>
<dbReference type="PROSITE" id="PS50001">
    <property type="entry name" value="SH2"/>
    <property type="match status" value="1"/>
</dbReference>
<dbReference type="SMART" id="SM00252">
    <property type="entry name" value="SH2"/>
    <property type="match status" value="1"/>
</dbReference>
<evidence type="ECO:0000256" key="15">
    <source>
        <dbReference type="PROSITE-ProRule" id="PRU10141"/>
    </source>
</evidence>
<evidence type="ECO:0000256" key="3">
    <source>
        <dbReference type="ARBA" id="ARBA00022475"/>
    </source>
</evidence>
<dbReference type="InterPro" id="IPR020635">
    <property type="entry name" value="Tyr_kinase_cat_dom"/>
</dbReference>
<keyword evidence="10" id="KW-0472">Membrane</keyword>
<feature type="domain" description="Protein kinase" evidence="19">
    <location>
        <begin position="214"/>
        <end position="477"/>
    </location>
</feature>
<evidence type="ECO:0000259" key="18">
    <source>
        <dbReference type="PROSITE" id="PS50001"/>
    </source>
</evidence>
<dbReference type="InterPro" id="IPR050198">
    <property type="entry name" value="Non-receptor_tyrosine_kinases"/>
</dbReference>
<dbReference type="InterPro" id="IPR000980">
    <property type="entry name" value="SH2"/>
</dbReference>
<evidence type="ECO:0000256" key="12">
    <source>
        <dbReference type="ARBA" id="ARBA00051245"/>
    </source>
</evidence>
<evidence type="ECO:0000256" key="8">
    <source>
        <dbReference type="ARBA" id="ARBA00022840"/>
    </source>
</evidence>
<dbReference type="OrthoDB" id="3256376at2759"/>
<dbReference type="InterPro" id="IPR017441">
    <property type="entry name" value="Protein_kinase_ATP_BS"/>
</dbReference>
<keyword evidence="4" id="KW-0963">Cytoplasm</keyword>
<gene>
    <name evidence="20" type="ORF">CRE_23884</name>
</gene>
<dbReference type="STRING" id="31234.E3MG93"/>
<feature type="compositionally biased region" description="Polar residues" evidence="17">
    <location>
        <begin position="508"/>
        <end position="524"/>
    </location>
</feature>
<name>E3MG93_CAERE</name>
<dbReference type="SUPFAM" id="SSF56112">
    <property type="entry name" value="Protein kinase-like (PK-like)"/>
    <property type="match status" value="1"/>
</dbReference>
<dbReference type="SMART" id="SM00219">
    <property type="entry name" value="TyrKc"/>
    <property type="match status" value="1"/>
</dbReference>
<feature type="compositionally biased region" description="Basic and acidic residues" evidence="17">
    <location>
        <begin position="131"/>
        <end position="152"/>
    </location>
</feature>
<feature type="region of interest" description="Disordered" evidence="17">
    <location>
        <begin position="508"/>
        <end position="560"/>
    </location>
</feature>
<dbReference type="InterPro" id="IPR000719">
    <property type="entry name" value="Prot_kinase_dom"/>
</dbReference>
<dbReference type="HOGENOM" id="CLU_000288_7_2_1"/>
<keyword evidence="8 15" id="KW-0067">ATP-binding</keyword>
<evidence type="ECO:0000256" key="6">
    <source>
        <dbReference type="ARBA" id="ARBA00022741"/>
    </source>
</evidence>
<keyword evidence="9 14" id="KW-0727">SH2 domain</keyword>
<reference evidence="20" key="1">
    <citation type="submission" date="2007-07" db="EMBL/GenBank/DDBJ databases">
        <title>PCAP assembly of the Caenorhabditis remanei genome.</title>
        <authorList>
            <consortium name="The Caenorhabditis remanei Sequencing Consortium"/>
            <person name="Wilson R.K."/>
        </authorList>
    </citation>
    <scope>NUCLEOTIDE SEQUENCE [LARGE SCALE GENOMIC DNA]</scope>
    <source>
        <strain evidence="20">PB4641</strain>
    </source>
</reference>
<keyword evidence="3" id="KW-1003">Cell membrane</keyword>
<accession>E3MG93</accession>
<feature type="compositionally biased region" description="Basic residues" evidence="17">
    <location>
        <begin position="525"/>
        <end position="537"/>
    </location>
</feature>
<feature type="domain" description="SH2" evidence="18">
    <location>
        <begin position="80"/>
        <end position="202"/>
    </location>
</feature>
<evidence type="ECO:0000313" key="21">
    <source>
        <dbReference type="Proteomes" id="UP000008281"/>
    </source>
</evidence>
<dbReference type="Proteomes" id="UP000008281">
    <property type="component" value="Unassembled WGS sequence"/>
</dbReference>
<dbReference type="FunCoup" id="E3MG93">
    <property type="interactions" value="36"/>
</dbReference>
<feature type="binding site" evidence="15">
    <location>
        <position position="245"/>
    </location>
    <ligand>
        <name>ATP</name>
        <dbReference type="ChEBI" id="CHEBI:30616"/>
    </ligand>
</feature>
<dbReference type="Gene3D" id="3.30.200.20">
    <property type="entry name" value="Phosphorylase Kinase, domain 1"/>
    <property type="match status" value="1"/>
</dbReference>
<dbReference type="AlphaFoldDB" id="E3MG93"/>
<dbReference type="CDD" id="cd00192">
    <property type="entry name" value="PTKc"/>
    <property type="match status" value="1"/>
</dbReference>
<evidence type="ECO:0000256" key="14">
    <source>
        <dbReference type="PROSITE-ProRule" id="PRU00191"/>
    </source>
</evidence>
<dbReference type="InterPro" id="IPR036860">
    <property type="entry name" value="SH2_dom_sf"/>
</dbReference>
<dbReference type="SUPFAM" id="SSF55550">
    <property type="entry name" value="SH2 domain"/>
    <property type="match status" value="1"/>
</dbReference>
<dbReference type="GO" id="GO:0005886">
    <property type="term" value="C:plasma membrane"/>
    <property type="evidence" value="ECO:0007669"/>
    <property type="project" value="UniProtKB-SubCell"/>
</dbReference>
<sequence>MGDSNIDGNINKRSSGETTTEDIPDKRQEVTAVNEDKGSDRKEEKGSDRKDESLINKSTYIEKDVVEDEELYKSLQAMPFYHGFVPRDDLGVIIRNEGDYLIRVSEITTKKEGTTGIKRDIVLSVCSSDGVGKEADQNNTKDAKSENHQSERKMRNLVIRRYDGKFGIKGSNLFPTIEALLANHHVSNTMETKENRFLKTPIDLQGWEYRHSAVKLGDKLGEGAYGEVRKGVLQRKGKKANVAVKLMKGGELNKLKIREMMNEARLMRNFKHKNVVRFFGVAVVEQPLYILLELVNGGGLNSYLQIIDLFQKNKNISVIELVGMCLGAAQGLQYLHANHCIHRDIAARNCLYSVDKVVKLSDFGLSVIGNQFKLHASQKLPIKWLAPETITTLFFTPKTDVYSYGVMCFEIFSEGDEPWEGVTNTETKRNVVYGKHLEMPEACPEKFRSFIHEKIFVTDPKRRVVMDDVVRFIEPIINDIHNAAAVNAIIVERSERYTKTVDCNRSVMASVTGGSTPRNASNSSRKMKNKVNRKKPTPAKTTANTGQKAAKKSTHNTVEK</sequence>
<keyword evidence="5 16" id="KW-0808">Transferase</keyword>
<feature type="compositionally biased region" description="Polar residues" evidence="17">
    <location>
        <begin position="1"/>
        <end position="18"/>
    </location>
</feature>
<proteinExistence type="inferred from homology"/>
<evidence type="ECO:0000256" key="9">
    <source>
        <dbReference type="ARBA" id="ARBA00022999"/>
    </source>
</evidence>
<evidence type="ECO:0000256" key="7">
    <source>
        <dbReference type="ARBA" id="ARBA00022777"/>
    </source>
</evidence>
<dbReference type="EMBL" id="DS268443">
    <property type="protein sequence ID" value="EFP01440.1"/>
    <property type="molecule type" value="Genomic_DNA"/>
</dbReference>
<evidence type="ECO:0000256" key="11">
    <source>
        <dbReference type="ARBA" id="ARBA00023137"/>
    </source>
</evidence>
<dbReference type="FunFam" id="3.30.505.10:FF:000106">
    <property type="entry name" value="Tyrosine-protein kinase"/>
    <property type="match status" value="1"/>
</dbReference>
<dbReference type="InterPro" id="IPR011009">
    <property type="entry name" value="Kinase-like_dom_sf"/>
</dbReference>